<dbReference type="GO" id="GO:0016887">
    <property type="term" value="F:ATP hydrolysis activity"/>
    <property type="evidence" value="ECO:0007669"/>
    <property type="project" value="RHEA"/>
</dbReference>
<evidence type="ECO:0000313" key="4">
    <source>
        <dbReference type="EMBL" id="THH04463.1"/>
    </source>
</evidence>
<keyword evidence="1" id="KW-0378">Hydrolase</keyword>
<dbReference type="GO" id="GO:0043139">
    <property type="term" value="F:5'-3' DNA helicase activity"/>
    <property type="evidence" value="ECO:0007669"/>
    <property type="project" value="UniProtKB-EC"/>
</dbReference>
<dbReference type="EC" id="5.6.2.3" evidence="1"/>
<dbReference type="EMBL" id="SGPL01001153">
    <property type="protein sequence ID" value="THH04463.1"/>
    <property type="molecule type" value="Genomic_DNA"/>
</dbReference>
<feature type="region of interest" description="Disordered" evidence="2">
    <location>
        <begin position="227"/>
        <end position="249"/>
    </location>
</feature>
<comment type="similarity">
    <text evidence="1">Belongs to the helicase family.</text>
</comment>
<dbReference type="SUPFAM" id="SSF52540">
    <property type="entry name" value="P-loop containing nucleoside triphosphate hydrolases"/>
    <property type="match status" value="2"/>
</dbReference>
<organism evidence="4 5">
    <name type="scientific">Bondarzewia mesenterica</name>
    <dbReference type="NCBI Taxonomy" id="1095465"/>
    <lineage>
        <taxon>Eukaryota</taxon>
        <taxon>Fungi</taxon>
        <taxon>Dikarya</taxon>
        <taxon>Basidiomycota</taxon>
        <taxon>Agaricomycotina</taxon>
        <taxon>Agaricomycetes</taxon>
        <taxon>Russulales</taxon>
        <taxon>Bondarzewiaceae</taxon>
        <taxon>Bondarzewia</taxon>
    </lineage>
</organism>
<gene>
    <name evidence="4" type="ORF">EW146_g10168</name>
</gene>
<feature type="domain" description="DNA helicase Pif1-like DEAD-box helicase" evidence="3">
    <location>
        <begin position="389"/>
        <end position="555"/>
    </location>
</feature>
<dbReference type="InterPro" id="IPR051055">
    <property type="entry name" value="PIF1_helicase"/>
</dbReference>
<keyword evidence="1" id="KW-0347">Helicase</keyword>
<dbReference type="InterPro" id="IPR027417">
    <property type="entry name" value="P-loop_NTPase"/>
</dbReference>
<feature type="region of interest" description="Disordered" evidence="2">
    <location>
        <begin position="1"/>
        <end position="40"/>
    </location>
</feature>
<comment type="cofactor">
    <cofactor evidence="1">
        <name>Mg(2+)</name>
        <dbReference type="ChEBI" id="CHEBI:18420"/>
    </cofactor>
</comment>
<dbReference type="GO" id="GO:0006281">
    <property type="term" value="P:DNA repair"/>
    <property type="evidence" value="ECO:0007669"/>
    <property type="project" value="UniProtKB-KW"/>
</dbReference>
<keyword evidence="5" id="KW-1185">Reference proteome</keyword>
<dbReference type="PANTHER" id="PTHR47642">
    <property type="entry name" value="ATP-DEPENDENT DNA HELICASE"/>
    <property type="match status" value="1"/>
</dbReference>
<reference evidence="4 5" key="1">
    <citation type="submission" date="2019-02" db="EMBL/GenBank/DDBJ databases">
        <title>Genome sequencing of the rare red list fungi Bondarzewia mesenterica.</title>
        <authorList>
            <person name="Buettner E."/>
            <person name="Kellner H."/>
        </authorList>
    </citation>
    <scope>NUCLEOTIDE SEQUENCE [LARGE SCALE GENOMIC DNA]</scope>
    <source>
        <strain evidence="4 5">DSM 108281</strain>
    </source>
</reference>
<sequence length="895" mass="101047">MTNIEDDAVDAGVQEHMSNESTNIVDGNERTVPSSSETVDATEDVEQMVTLAADESGMLYTKSQVVDYQFRGHALESSNLIDFLVNTYEADIKKDEHRHQNVQPTTTQKRRGRPLNDRVLYLPQHPKHRSVVRILRSIGHNTLPNLIGFHLIPRSDDSEKHAYYSACMLILLKPWRKLEQDLKTSNETWEAAFNQFVMNACAATKRRMEGFQYFHECASAAQKKAHVDNQKRTTVEDDSDLEEDDDAGTEEIMTEEGLAALMDDQTNPREKVYAHVALSHAVRAGIFSNHGNPEVFVGDELSTGGVVNATESHIQSLHRWRDEMSKDIADRNETNNGRPNRYETSLSMNEDGQPSVTPLSASSFHSQNLDWDAVHGVEEALSPLAQSELKQDQKRAYDIISWHLRQTLTGKRPPPLRMIIHGEGGTGKSKVIQTVTELFAQVGARGMLAKAAYTGVAASLIEGKTTHVLCAISPKRTEKISDAARKQLQADWCTREYLIVDEYSMIGKSFLAKLSKHVSIAKQDDSNQAIQQSFGGISVILCGDHHQFPPVAQSKREALYWPLYVAGDTIDMQIGRTIFEEFDIVVVLSEQMRVKDARWNSFLHNLRMGQVEQDDIDMLRRQVLVNENCAPTDFRPILGTTYHLLPHDTHRFICNAEDRIKDHEDRPLTIEERYAIAKSTAKTNVNGNKNLSNVVEFAIGMKIMVTTNLSTEIDITNGARGEITQIVLHPNEPTPRNESVIHLRHLPLYILAKMQRTRAATLSSLDAQVIPIEPSIQTWRINAHAAERKPVTNQIRRRQFPITAAYAFTDYRAQGQTIPYVLVDIAPPPTGKLSLLNLYVALSRSSGRDSIRLLRDFDERLFMAAHESPVLEEDERLTNKNEATKKWWNELQTVL</sequence>
<dbReference type="InterPro" id="IPR010285">
    <property type="entry name" value="DNA_helicase_pif1-like_DEAD"/>
</dbReference>
<keyword evidence="1" id="KW-0234">DNA repair</keyword>
<evidence type="ECO:0000259" key="3">
    <source>
        <dbReference type="Pfam" id="PF05970"/>
    </source>
</evidence>
<keyword evidence="1" id="KW-0067">ATP-binding</keyword>
<name>A0A4V3XC49_9AGAM</name>
<evidence type="ECO:0000313" key="5">
    <source>
        <dbReference type="Proteomes" id="UP000310158"/>
    </source>
</evidence>
<feature type="compositionally biased region" description="Acidic residues" evidence="2">
    <location>
        <begin position="236"/>
        <end position="249"/>
    </location>
</feature>
<evidence type="ECO:0000256" key="1">
    <source>
        <dbReference type="RuleBase" id="RU363044"/>
    </source>
</evidence>
<dbReference type="Proteomes" id="UP000310158">
    <property type="component" value="Unassembled WGS sequence"/>
</dbReference>
<evidence type="ECO:0000256" key="2">
    <source>
        <dbReference type="SAM" id="MobiDB-lite"/>
    </source>
</evidence>
<dbReference type="OrthoDB" id="432234at2759"/>
<dbReference type="Gene3D" id="3.40.50.300">
    <property type="entry name" value="P-loop containing nucleotide triphosphate hydrolases"/>
    <property type="match status" value="1"/>
</dbReference>
<dbReference type="AlphaFoldDB" id="A0A4V3XC49"/>
<dbReference type="GO" id="GO:0006310">
    <property type="term" value="P:DNA recombination"/>
    <property type="evidence" value="ECO:0007669"/>
    <property type="project" value="UniProtKB-KW"/>
</dbReference>
<keyword evidence="1" id="KW-0547">Nucleotide-binding</keyword>
<feature type="compositionally biased region" description="Polar residues" evidence="2">
    <location>
        <begin position="334"/>
        <end position="360"/>
    </location>
</feature>
<feature type="compositionally biased region" description="Polar residues" evidence="2">
    <location>
        <begin position="19"/>
        <end position="39"/>
    </location>
</feature>
<dbReference type="Pfam" id="PF05970">
    <property type="entry name" value="PIF1"/>
    <property type="match status" value="1"/>
</dbReference>
<keyword evidence="1" id="KW-0227">DNA damage</keyword>
<comment type="catalytic activity">
    <reaction evidence="1">
        <text>ATP + H2O = ADP + phosphate + H(+)</text>
        <dbReference type="Rhea" id="RHEA:13065"/>
        <dbReference type="ChEBI" id="CHEBI:15377"/>
        <dbReference type="ChEBI" id="CHEBI:15378"/>
        <dbReference type="ChEBI" id="CHEBI:30616"/>
        <dbReference type="ChEBI" id="CHEBI:43474"/>
        <dbReference type="ChEBI" id="CHEBI:456216"/>
        <dbReference type="EC" id="5.6.2.3"/>
    </reaction>
</comment>
<proteinExistence type="inferred from homology"/>
<feature type="region of interest" description="Disordered" evidence="2">
    <location>
        <begin position="327"/>
        <end position="360"/>
    </location>
</feature>
<protein>
    <recommendedName>
        <fullName evidence="1">ATP-dependent DNA helicase</fullName>
        <ecNumber evidence="1">5.6.2.3</ecNumber>
    </recommendedName>
</protein>
<keyword evidence="1" id="KW-0233">DNA recombination</keyword>
<comment type="caution">
    <text evidence="4">The sequence shown here is derived from an EMBL/GenBank/DDBJ whole genome shotgun (WGS) entry which is preliminary data.</text>
</comment>
<accession>A0A4V3XC49</accession>
<dbReference type="GO" id="GO:0005524">
    <property type="term" value="F:ATP binding"/>
    <property type="evidence" value="ECO:0007669"/>
    <property type="project" value="UniProtKB-KW"/>
</dbReference>
<dbReference type="GO" id="GO:0000723">
    <property type="term" value="P:telomere maintenance"/>
    <property type="evidence" value="ECO:0007669"/>
    <property type="project" value="InterPro"/>
</dbReference>